<dbReference type="PANTHER" id="PTHR21646:SF24">
    <property type="entry name" value="UBIQUITIN CARBOXYL-TERMINAL HYDROLASE"/>
    <property type="match status" value="1"/>
</dbReference>
<evidence type="ECO:0000256" key="1">
    <source>
        <dbReference type="ARBA" id="ARBA00000707"/>
    </source>
</evidence>
<evidence type="ECO:0000256" key="8">
    <source>
        <dbReference type="SAM" id="MobiDB-lite"/>
    </source>
</evidence>
<keyword evidence="5 7" id="KW-0378">Hydrolase</keyword>
<feature type="compositionally biased region" description="Polar residues" evidence="8">
    <location>
        <begin position="36"/>
        <end position="46"/>
    </location>
</feature>
<reference evidence="10 11" key="1">
    <citation type="journal article" date="2024" name="Nat. Commun.">
        <title>Phylogenomics reveals the evolutionary origins of lichenization in chlorophyte algae.</title>
        <authorList>
            <person name="Puginier C."/>
            <person name="Libourel C."/>
            <person name="Otte J."/>
            <person name="Skaloud P."/>
            <person name="Haon M."/>
            <person name="Grisel S."/>
            <person name="Petersen M."/>
            <person name="Berrin J.G."/>
            <person name="Delaux P.M."/>
            <person name="Dal Grande F."/>
            <person name="Keller J."/>
        </authorList>
    </citation>
    <scope>NUCLEOTIDE SEQUENCE [LARGE SCALE GENOMIC DNA]</scope>
    <source>
        <strain evidence="10 11">SAG 2043</strain>
    </source>
</reference>
<dbReference type="InterPro" id="IPR018200">
    <property type="entry name" value="USP_CS"/>
</dbReference>
<name>A0AAW1PPT3_9CHLO</name>
<proteinExistence type="inferred from homology"/>
<feature type="compositionally biased region" description="Polar residues" evidence="8">
    <location>
        <begin position="111"/>
        <end position="120"/>
    </location>
</feature>
<accession>A0AAW1PPT3</accession>
<dbReference type="Proteomes" id="UP001489004">
    <property type="component" value="Unassembled WGS sequence"/>
</dbReference>
<feature type="region of interest" description="Disordered" evidence="8">
    <location>
        <begin position="1"/>
        <end position="22"/>
    </location>
</feature>
<feature type="compositionally biased region" description="Polar residues" evidence="8">
    <location>
        <begin position="161"/>
        <end position="190"/>
    </location>
</feature>
<comment type="function">
    <text evidence="7">Recognizes and hydrolyzes the peptide bond at the C-terminal Gly of ubiquitin. Involved in the processing of poly-ubiquitin precursors as well as that of ubiquitinated proteins.</text>
</comment>
<evidence type="ECO:0000256" key="5">
    <source>
        <dbReference type="ARBA" id="ARBA00022801"/>
    </source>
</evidence>
<protein>
    <recommendedName>
        <fullName evidence="7">Ubiquitin carboxyl-terminal hydrolase</fullName>
        <ecNumber evidence="7">3.4.19.12</ecNumber>
    </recommendedName>
</protein>
<evidence type="ECO:0000256" key="3">
    <source>
        <dbReference type="ARBA" id="ARBA00022670"/>
    </source>
</evidence>
<feature type="domain" description="USP" evidence="9">
    <location>
        <begin position="262"/>
        <end position="540"/>
    </location>
</feature>
<dbReference type="GO" id="GO:0004843">
    <property type="term" value="F:cysteine-type deubiquitinase activity"/>
    <property type="evidence" value="ECO:0007669"/>
    <property type="project" value="UniProtKB-UniRule"/>
</dbReference>
<dbReference type="EC" id="3.4.19.12" evidence="7"/>
<evidence type="ECO:0000256" key="2">
    <source>
        <dbReference type="ARBA" id="ARBA00009085"/>
    </source>
</evidence>
<dbReference type="GO" id="GO:0016579">
    <property type="term" value="P:protein deubiquitination"/>
    <property type="evidence" value="ECO:0007669"/>
    <property type="project" value="InterPro"/>
</dbReference>
<evidence type="ECO:0000256" key="4">
    <source>
        <dbReference type="ARBA" id="ARBA00022786"/>
    </source>
</evidence>
<dbReference type="InterPro" id="IPR001394">
    <property type="entry name" value="Peptidase_C19_UCH"/>
</dbReference>
<dbReference type="InterPro" id="IPR050185">
    <property type="entry name" value="Ub_carboxyl-term_hydrolase"/>
</dbReference>
<keyword evidence="6 7" id="KW-0788">Thiol protease</keyword>
<dbReference type="SUPFAM" id="SSF54001">
    <property type="entry name" value="Cysteine proteinases"/>
    <property type="match status" value="1"/>
</dbReference>
<feature type="compositionally biased region" description="Low complexity" evidence="8">
    <location>
        <begin position="94"/>
        <end position="110"/>
    </location>
</feature>
<comment type="similarity">
    <text evidence="2 7">Belongs to the peptidase C19 family.</text>
</comment>
<dbReference type="PROSITE" id="PS50235">
    <property type="entry name" value="USP_3"/>
    <property type="match status" value="1"/>
</dbReference>
<dbReference type="GO" id="GO:0006508">
    <property type="term" value="P:proteolysis"/>
    <property type="evidence" value="ECO:0007669"/>
    <property type="project" value="UniProtKB-KW"/>
</dbReference>
<feature type="compositionally biased region" description="Basic and acidic residues" evidence="8">
    <location>
        <begin position="1"/>
        <end position="11"/>
    </location>
</feature>
<gene>
    <name evidence="10" type="ORF">WJX72_001429</name>
</gene>
<keyword evidence="11" id="KW-1185">Reference proteome</keyword>
<dbReference type="Gene3D" id="3.90.70.10">
    <property type="entry name" value="Cysteine proteinases"/>
    <property type="match status" value="2"/>
</dbReference>
<feature type="region of interest" description="Disordered" evidence="8">
    <location>
        <begin position="212"/>
        <end position="241"/>
    </location>
</feature>
<evidence type="ECO:0000313" key="11">
    <source>
        <dbReference type="Proteomes" id="UP001489004"/>
    </source>
</evidence>
<keyword evidence="3 7" id="KW-0645">Protease</keyword>
<feature type="region of interest" description="Disordered" evidence="8">
    <location>
        <begin position="140"/>
        <end position="190"/>
    </location>
</feature>
<comment type="catalytic activity">
    <reaction evidence="1 7">
        <text>Thiol-dependent hydrolysis of ester, thioester, amide, peptide and isopeptide bonds formed by the C-terminal Gly of ubiquitin (a 76-residue protein attached to proteins as an intracellular targeting signal).</text>
        <dbReference type="EC" id="3.4.19.12"/>
    </reaction>
</comment>
<dbReference type="AlphaFoldDB" id="A0AAW1PPT3"/>
<dbReference type="PANTHER" id="PTHR21646">
    <property type="entry name" value="UBIQUITIN CARBOXYL-TERMINAL HYDROLASE"/>
    <property type="match status" value="1"/>
</dbReference>
<feature type="region of interest" description="Disordered" evidence="8">
    <location>
        <begin position="36"/>
        <end position="127"/>
    </location>
</feature>
<evidence type="ECO:0000256" key="6">
    <source>
        <dbReference type="ARBA" id="ARBA00022807"/>
    </source>
</evidence>
<keyword evidence="4 7" id="KW-0833">Ubl conjugation pathway</keyword>
<dbReference type="InterPro" id="IPR028889">
    <property type="entry name" value="USP"/>
</dbReference>
<dbReference type="EMBL" id="JALJOR010000010">
    <property type="protein sequence ID" value="KAK9809909.1"/>
    <property type="molecule type" value="Genomic_DNA"/>
</dbReference>
<evidence type="ECO:0000256" key="7">
    <source>
        <dbReference type="RuleBase" id="RU366025"/>
    </source>
</evidence>
<feature type="compositionally biased region" description="Basic and acidic residues" evidence="8">
    <location>
        <begin position="212"/>
        <end position="222"/>
    </location>
</feature>
<evidence type="ECO:0000259" key="9">
    <source>
        <dbReference type="PROSITE" id="PS50235"/>
    </source>
</evidence>
<dbReference type="PROSITE" id="PS00972">
    <property type="entry name" value="USP_1"/>
    <property type="match status" value="1"/>
</dbReference>
<comment type="caution">
    <text evidence="10">The sequence shown here is derived from an EMBL/GenBank/DDBJ whole genome shotgun (WGS) entry which is preliminary data.</text>
</comment>
<dbReference type="Pfam" id="PF00443">
    <property type="entry name" value="UCH"/>
    <property type="match status" value="1"/>
</dbReference>
<sequence>MPEAQRHRSLDSPHAASQRQFSGAFDTASLRYSLSGVASETDSPMSASGYRPATKARKVDEASSSYGTRAIPIRRSQTIPENPPIWRRSPAEASTRLGSSSLRSSVSTRSQAASDYSATRGSPYAASGLSASAAFTSRTTRASTATSQQEHIRSERASGAASMQSYHTTHSSVNGSSDFQTAGSPLSTGRTFRSRPAIISVSRIAALRSPAYKRDSQGRLQRDSGLPESTERSSSHSTSSRLLEQHLSSTALVKLPSGKGTVGLENLGNTCFLNSILQCLTSIPELVQYFLQGDSAMTSGSKVASAYAALVLKIWQAQSGDVVSPSKFLSQVSSWDRRWGNGRQHDAQEFLHSLLEALQLELNRHRTKPPYKELRGTGTEADQADEAWQYAQSWHSSVIDDTFGGQLQSTLECQDCHTKSHCFDYFLDLSLPLPQARKEVTIQDCLDAFTENSTPVAITTEGLDLSRYCSIAARKNIRKPVYDLIAISHHSGSLGGGHYTAQCKSAADGRWLDFNDSFVSGYAEPRGTSSSAYVLFYRQRGI</sequence>
<organism evidence="10 11">
    <name type="scientific">[Myrmecia] bisecta</name>
    <dbReference type="NCBI Taxonomy" id="41462"/>
    <lineage>
        <taxon>Eukaryota</taxon>
        <taxon>Viridiplantae</taxon>
        <taxon>Chlorophyta</taxon>
        <taxon>core chlorophytes</taxon>
        <taxon>Trebouxiophyceae</taxon>
        <taxon>Trebouxiales</taxon>
        <taxon>Trebouxiaceae</taxon>
        <taxon>Myrmecia</taxon>
    </lineage>
</organism>
<dbReference type="InterPro" id="IPR038765">
    <property type="entry name" value="Papain-like_cys_pep_sf"/>
</dbReference>
<evidence type="ECO:0000313" key="10">
    <source>
        <dbReference type="EMBL" id="KAK9809909.1"/>
    </source>
</evidence>
<dbReference type="PROSITE" id="PS00973">
    <property type="entry name" value="USP_2"/>
    <property type="match status" value="1"/>
</dbReference>